<name>A0ABV5YP87_9ACTN</name>
<keyword evidence="4" id="KW-1185">Reference proteome</keyword>
<sequence length="284" mass="31978">MTPWDADGLGDEVRAYAMEHVADVRAVLIADPTGFAKKGTKSGRGAAAVPRDAGTLGRIDNCQMGTFLAYATPAGNRVLIDRELYLPERSWCDDPGRRAEAKVPEEARFATRPQQVTAMITRTVAAGVPFAWFAADEEFGQKRWPIEECFEAAKQEAGLDQYQFRLYPAGYRHITLAMLALGFLAVLRRTPKREPTPYGQPAAPQSTHPAEHHEPHQTAGRLPHHPGRRLIALTIGEIRRLFNLTDKDDHTGEPGLYWSTHRRNHQAQARRHHFRRLRLQVLQI</sequence>
<dbReference type="SUPFAM" id="SSF53098">
    <property type="entry name" value="Ribonuclease H-like"/>
    <property type="match status" value="1"/>
</dbReference>
<evidence type="ECO:0000259" key="2">
    <source>
        <dbReference type="Pfam" id="PF13546"/>
    </source>
</evidence>
<dbReference type="InterPro" id="IPR012337">
    <property type="entry name" value="RNaseH-like_sf"/>
</dbReference>
<proteinExistence type="predicted"/>
<accession>A0ABV5YP87</accession>
<dbReference type="InterPro" id="IPR038721">
    <property type="entry name" value="IS701-like_DDE_dom"/>
</dbReference>
<dbReference type="RefSeq" id="WP_378209661.1">
    <property type="nucleotide sequence ID" value="NZ_JBHLZP010000319.1"/>
</dbReference>
<dbReference type="EMBL" id="JBHLZP010000319">
    <property type="protein sequence ID" value="MFB9836863.1"/>
    <property type="molecule type" value="Genomic_DNA"/>
</dbReference>
<dbReference type="PANTHER" id="PTHR33627:SF1">
    <property type="entry name" value="TRANSPOSASE"/>
    <property type="match status" value="1"/>
</dbReference>
<protein>
    <submittedName>
        <fullName evidence="3">Transposase</fullName>
    </submittedName>
</protein>
<feature type="region of interest" description="Disordered" evidence="1">
    <location>
        <begin position="192"/>
        <end position="226"/>
    </location>
</feature>
<dbReference type="Pfam" id="PF13546">
    <property type="entry name" value="DDE_5"/>
    <property type="match status" value="1"/>
</dbReference>
<dbReference type="PANTHER" id="PTHR33627">
    <property type="entry name" value="TRANSPOSASE"/>
    <property type="match status" value="1"/>
</dbReference>
<comment type="caution">
    <text evidence="3">The sequence shown here is derived from an EMBL/GenBank/DDBJ whole genome shotgun (WGS) entry which is preliminary data.</text>
</comment>
<feature type="domain" description="Transposase IS701-like DDE" evidence="2">
    <location>
        <begin position="3"/>
        <end position="142"/>
    </location>
</feature>
<reference evidence="3 4" key="1">
    <citation type="submission" date="2024-09" db="EMBL/GenBank/DDBJ databases">
        <authorList>
            <person name="Sun Q."/>
            <person name="Mori K."/>
        </authorList>
    </citation>
    <scope>NUCLEOTIDE SEQUENCE [LARGE SCALE GENOMIC DNA]</scope>
    <source>
        <strain evidence="3 4">TBRC 0563</strain>
    </source>
</reference>
<evidence type="ECO:0000256" key="1">
    <source>
        <dbReference type="SAM" id="MobiDB-lite"/>
    </source>
</evidence>
<gene>
    <name evidence="3" type="ORF">ACFFNX_32290</name>
</gene>
<dbReference type="Proteomes" id="UP001589627">
    <property type="component" value="Unassembled WGS sequence"/>
</dbReference>
<evidence type="ECO:0000313" key="4">
    <source>
        <dbReference type="Proteomes" id="UP001589627"/>
    </source>
</evidence>
<dbReference type="InterPro" id="IPR039365">
    <property type="entry name" value="IS701-like"/>
</dbReference>
<evidence type="ECO:0000313" key="3">
    <source>
        <dbReference type="EMBL" id="MFB9836863.1"/>
    </source>
</evidence>
<organism evidence="3 4">
    <name type="scientific">Actinoallomurus acaciae</name>
    <dbReference type="NCBI Taxonomy" id="502577"/>
    <lineage>
        <taxon>Bacteria</taxon>
        <taxon>Bacillati</taxon>
        <taxon>Actinomycetota</taxon>
        <taxon>Actinomycetes</taxon>
        <taxon>Streptosporangiales</taxon>
        <taxon>Thermomonosporaceae</taxon>
        <taxon>Actinoallomurus</taxon>
    </lineage>
</organism>